<proteinExistence type="predicted"/>
<dbReference type="SMART" id="SM00530">
    <property type="entry name" value="HTH_XRE"/>
    <property type="match status" value="1"/>
</dbReference>
<dbReference type="Proteomes" id="UP000216063">
    <property type="component" value="Unassembled WGS sequence"/>
</dbReference>
<organism evidence="2 3">
    <name type="scientific">Mycolicibacterium sphagni</name>
    <dbReference type="NCBI Taxonomy" id="1786"/>
    <lineage>
        <taxon>Bacteria</taxon>
        <taxon>Bacillati</taxon>
        <taxon>Actinomycetota</taxon>
        <taxon>Actinomycetes</taxon>
        <taxon>Mycobacteriales</taxon>
        <taxon>Mycobacteriaceae</taxon>
        <taxon>Mycolicibacterium</taxon>
    </lineage>
</organism>
<comment type="caution">
    <text evidence="2">The sequence shown here is derived from an EMBL/GenBank/DDBJ whole genome shotgun (WGS) entry which is preliminary data.</text>
</comment>
<dbReference type="EMBL" id="NOZR01000010">
    <property type="protein sequence ID" value="OYN78891.1"/>
    <property type="molecule type" value="Genomic_DNA"/>
</dbReference>
<evidence type="ECO:0000313" key="3">
    <source>
        <dbReference type="Proteomes" id="UP000216063"/>
    </source>
</evidence>
<dbReference type="GO" id="GO:0003677">
    <property type="term" value="F:DNA binding"/>
    <property type="evidence" value="ECO:0007669"/>
    <property type="project" value="InterPro"/>
</dbReference>
<feature type="domain" description="HTH cro/C1-type" evidence="1">
    <location>
        <begin position="50"/>
        <end position="79"/>
    </location>
</feature>
<dbReference type="OrthoDB" id="4545613at2"/>
<gene>
    <name evidence="2" type="ORF">CG716_13555</name>
</gene>
<keyword evidence="3" id="KW-1185">Reference proteome</keyword>
<dbReference type="InterPro" id="IPR010982">
    <property type="entry name" value="Lambda_DNA-bd_dom_sf"/>
</dbReference>
<dbReference type="InterPro" id="IPR001387">
    <property type="entry name" value="Cro/C1-type_HTH"/>
</dbReference>
<protein>
    <recommendedName>
        <fullName evidence="1">HTH cro/C1-type domain-containing protein</fullName>
    </recommendedName>
</protein>
<accession>A0A255DJR3</accession>
<dbReference type="SUPFAM" id="SSF47413">
    <property type="entry name" value="lambda repressor-like DNA-binding domains"/>
    <property type="match status" value="1"/>
</dbReference>
<dbReference type="Gene3D" id="1.10.260.40">
    <property type="entry name" value="lambda repressor-like DNA-binding domains"/>
    <property type="match status" value="1"/>
</dbReference>
<name>A0A255DJR3_9MYCO</name>
<evidence type="ECO:0000313" key="2">
    <source>
        <dbReference type="EMBL" id="OYN78891.1"/>
    </source>
</evidence>
<sequence>MVGKEPDVGTTAQTVAANVNRLRVAQNMNYSQLSERLKAATDWSINAVGIRRIESGERRVTPDDLVALAIALKVSPAKLLMPPATERSESVEVTGVNQPVQAEELWAWLTSDQPLRAMQIGPGAFRDNTWPQWLLDEFESLVDDVRRQTVKSLGDD</sequence>
<reference evidence="2 3" key="1">
    <citation type="submission" date="2017-07" db="EMBL/GenBank/DDBJ databases">
        <title>The new phylogeny of genus Mycobacterium.</title>
        <authorList>
            <person name="Tortoli E."/>
            <person name="Trovato A."/>
            <person name="Cirillo D.M."/>
        </authorList>
    </citation>
    <scope>NUCLEOTIDE SEQUENCE [LARGE SCALE GENOMIC DNA]</scope>
    <source>
        <strain evidence="2 3">ATCC 33027</strain>
    </source>
</reference>
<dbReference type="CDD" id="cd00093">
    <property type="entry name" value="HTH_XRE"/>
    <property type="match status" value="1"/>
</dbReference>
<dbReference type="AlphaFoldDB" id="A0A255DJR3"/>
<dbReference type="PROSITE" id="PS50943">
    <property type="entry name" value="HTH_CROC1"/>
    <property type="match status" value="1"/>
</dbReference>
<evidence type="ECO:0000259" key="1">
    <source>
        <dbReference type="PROSITE" id="PS50943"/>
    </source>
</evidence>
<dbReference type="Pfam" id="PF01381">
    <property type="entry name" value="HTH_3"/>
    <property type="match status" value="1"/>
</dbReference>
<dbReference type="RefSeq" id="WP_094480346.1">
    <property type="nucleotide sequence ID" value="NZ_NOZR01000010.1"/>
</dbReference>